<dbReference type="GO" id="GO:0005730">
    <property type="term" value="C:nucleolus"/>
    <property type="evidence" value="ECO:0007669"/>
    <property type="project" value="UniProtKB-SubCell"/>
</dbReference>
<protein>
    <recommendedName>
        <fullName evidence="9">18S rRNA biogenesis protein RCL1</fullName>
    </recommendedName>
</protein>
<dbReference type="Proteomes" id="UP000309340">
    <property type="component" value="Unassembled WGS sequence"/>
</dbReference>
<dbReference type="Pfam" id="PF05189">
    <property type="entry name" value="RTC_insert"/>
    <property type="match status" value="1"/>
</dbReference>
<dbReference type="CDD" id="cd00875">
    <property type="entry name" value="RNA_Cyclase_Class_I"/>
    <property type="match status" value="1"/>
</dbReference>
<dbReference type="InterPro" id="IPR013791">
    <property type="entry name" value="RNA3'-term_phos_cycl_insert"/>
</dbReference>
<dbReference type="InterPro" id="IPR023797">
    <property type="entry name" value="RNA3'_phos_cyclase_dom"/>
</dbReference>
<dbReference type="Gene3D" id="3.65.10.20">
    <property type="entry name" value="RNA 3'-terminal phosphate cyclase domain"/>
    <property type="match status" value="1"/>
</dbReference>
<evidence type="ECO:0000256" key="2">
    <source>
        <dbReference type="ARBA" id="ARBA00007089"/>
    </source>
</evidence>
<sequence>MAATPAPTALKFTGSKYLVQRLVLATLTGRPIRISQIRSRSHTSPGLAPHEVSFLRLLEALTNGSQIEFSYTGTTVLYKPGLITGSAAAGYGAQGGVIRHEIPAECGRGVSYFLLPLCLLAPFAKAAVSVLFTGPGVITASTEAGDVSADTVRTAILPLFKDFGVERDLELRILRRSNAGRDGKGGGGEVQLVFGHQVRLPKTVHLMSAGRVKRVRGVAYSTGVAGANNARLIEAARGVLNEVAPDTYIFSDVSSAPFVPAPTRENPAAKRKTGLGFGLSLVAETNTGAVYSADIASPPAGGEPPEDLGRKCAYQLLEAVEQGGCVSSVAAPTFLTLMAMGSEDVGRVALGKEVLGSEQVVQLARDLRAFGMSGWGLRDGDEEDEVVVSVVGKGVGNVGRKIV</sequence>
<evidence type="ECO:0000259" key="5">
    <source>
        <dbReference type="Pfam" id="PF01137"/>
    </source>
</evidence>
<organism evidence="7 8">
    <name type="scientific">Friedmanniomyces simplex</name>
    <dbReference type="NCBI Taxonomy" id="329884"/>
    <lineage>
        <taxon>Eukaryota</taxon>
        <taxon>Fungi</taxon>
        <taxon>Dikarya</taxon>
        <taxon>Ascomycota</taxon>
        <taxon>Pezizomycotina</taxon>
        <taxon>Dothideomycetes</taxon>
        <taxon>Dothideomycetidae</taxon>
        <taxon>Mycosphaerellales</taxon>
        <taxon>Teratosphaeriaceae</taxon>
        <taxon>Friedmanniomyces</taxon>
    </lineage>
</organism>
<dbReference type="Pfam" id="PF01137">
    <property type="entry name" value="RTC"/>
    <property type="match status" value="1"/>
</dbReference>
<dbReference type="InterPro" id="IPR000228">
    <property type="entry name" value="RNA3'_term_phos_cyc"/>
</dbReference>
<comment type="caution">
    <text evidence="7">The sequence shown here is derived from an EMBL/GenBank/DDBJ whole genome shotgun (WGS) entry which is preliminary data.</text>
</comment>
<dbReference type="SUPFAM" id="SSF55205">
    <property type="entry name" value="EPT/RTPC-like"/>
    <property type="match status" value="1"/>
</dbReference>
<dbReference type="FunFam" id="3.30.360.20:FF:000004">
    <property type="entry name" value="18S rRNA biogenesis protein"/>
    <property type="match status" value="1"/>
</dbReference>
<dbReference type="InterPro" id="IPR037136">
    <property type="entry name" value="RNA3'_phos_cyclase_dom_sf"/>
</dbReference>
<feature type="domain" description="RNA 3'-terminal phosphate cyclase insert" evidence="6">
    <location>
        <begin position="209"/>
        <end position="320"/>
    </location>
</feature>
<dbReference type="GO" id="GO:0000479">
    <property type="term" value="P:endonucleolytic cleavage of tricistronic rRNA transcript (SSU-rRNA, 5.8S rRNA, LSU-rRNA)"/>
    <property type="evidence" value="ECO:0007669"/>
    <property type="project" value="TreeGrafter"/>
</dbReference>
<dbReference type="PANTHER" id="PTHR11096">
    <property type="entry name" value="RNA 3' TERMINAL PHOSPHATE CYCLASE"/>
    <property type="match status" value="1"/>
</dbReference>
<gene>
    <name evidence="7" type="ORF">B0A55_05318</name>
</gene>
<evidence type="ECO:0000256" key="4">
    <source>
        <dbReference type="ARBA" id="ARBA00023242"/>
    </source>
</evidence>
<dbReference type="InterPro" id="IPR013792">
    <property type="entry name" value="RNA3'P_cycl/enolpyr_Trfase_a/b"/>
</dbReference>
<keyword evidence="3" id="KW-0690">Ribosome biogenesis</keyword>
<dbReference type="GO" id="GO:0004521">
    <property type="term" value="F:RNA endonuclease activity"/>
    <property type="evidence" value="ECO:0007669"/>
    <property type="project" value="TreeGrafter"/>
</dbReference>
<dbReference type="Gene3D" id="3.30.360.20">
    <property type="entry name" value="RNA 3'-terminal phosphate cyclase, insert domain"/>
    <property type="match status" value="1"/>
</dbReference>
<accession>A0A4U0XA52</accession>
<evidence type="ECO:0000259" key="6">
    <source>
        <dbReference type="Pfam" id="PF05189"/>
    </source>
</evidence>
<proteinExistence type="inferred from homology"/>
<evidence type="ECO:0000256" key="1">
    <source>
        <dbReference type="ARBA" id="ARBA00004604"/>
    </source>
</evidence>
<evidence type="ECO:0008006" key="9">
    <source>
        <dbReference type="Google" id="ProtNLM"/>
    </source>
</evidence>
<feature type="domain" description="RNA 3'-terminal phosphate cyclase" evidence="5">
    <location>
        <begin position="11"/>
        <end position="346"/>
    </location>
</feature>
<dbReference type="NCBIfam" id="TIGR03400">
    <property type="entry name" value="18S_RNA_Rcl1p"/>
    <property type="match status" value="1"/>
</dbReference>
<evidence type="ECO:0000313" key="8">
    <source>
        <dbReference type="Proteomes" id="UP000309340"/>
    </source>
</evidence>
<evidence type="ECO:0000256" key="3">
    <source>
        <dbReference type="ARBA" id="ARBA00022517"/>
    </source>
</evidence>
<dbReference type="AlphaFoldDB" id="A0A4U0XA52"/>
<evidence type="ECO:0000313" key="7">
    <source>
        <dbReference type="EMBL" id="TKA73522.1"/>
    </source>
</evidence>
<keyword evidence="4" id="KW-0539">Nucleus</keyword>
<comment type="similarity">
    <text evidence="2">Belongs to the RNA 3'-terminal cyclase family. Type 2 subfamily.</text>
</comment>
<dbReference type="STRING" id="329884.A0A4U0XA52"/>
<dbReference type="InterPro" id="IPR036553">
    <property type="entry name" value="RPTC_insert"/>
</dbReference>
<comment type="subcellular location">
    <subcellularLocation>
        <location evidence="1">Nucleus</location>
        <location evidence="1">Nucleolus</location>
    </subcellularLocation>
</comment>
<keyword evidence="8" id="KW-1185">Reference proteome</keyword>
<dbReference type="InterPro" id="IPR016443">
    <property type="entry name" value="RNA3'_term_phos_cyc_type_2"/>
</dbReference>
<name>A0A4U0XA52_9PEZI</name>
<dbReference type="OrthoDB" id="1911237at2759"/>
<dbReference type="EMBL" id="NAJQ01000261">
    <property type="protein sequence ID" value="TKA73522.1"/>
    <property type="molecule type" value="Genomic_DNA"/>
</dbReference>
<reference evidence="7 8" key="1">
    <citation type="submission" date="2017-03" db="EMBL/GenBank/DDBJ databases">
        <title>Genomes of endolithic fungi from Antarctica.</title>
        <authorList>
            <person name="Coleine C."/>
            <person name="Masonjones S."/>
            <person name="Stajich J.E."/>
        </authorList>
    </citation>
    <scope>NUCLEOTIDE SEQUENCE [LARGE SCALE GENOMIC DNA]</scope>
    <source>
        <strain evidence="7 8">CCFEE 5184</strain>
    </source>
</reference>
<dbReference type="PANTHER" id="PTHR11096:SF1">
    <property type="entry name" value="RNA 3'-TERMINAL PHOSPHATE CYCLASE-LIKE PROTEIN"/>
    <property type="match status" value="1"/>
</dbReference>